<dbReference type="SUPFAM" id="SSF48403">
    <property type="entry name" value="Ankyrin repeat"/>
    <property type="match status" value="1"/>
</dbReference>
<dbReference type="OrthoDB" id="8913683at2"/>
<keyword evidence="2 3" id="KW-0040">ANK repeat</keyword>
<dbReference type="PANTHER" id="PTHR24171">
    <property type="entry name" value="ANKYRIN REPEAT DOMAIN-CONTAINING PROTEIN 39-RELATED"/>
    <property type="match status" value="1"/>
</dbReference>
<dbReference type="InterPro" id="IPR002110">
    <property type="entry name" value="Ankyrin_rpt"/>
</dbReference>
<dbReference type="RefSeq" id="WP_066089367.1">
    <property type="nucleotide sequence ID" value="NZ_CP017476.1"/>
</dbReference>
<evidence type="ECO:0000313" key="7">
    <source>
        <dbReference type="Proteomes" id="UP000185657"/>
    </source>
</evidence>
<sequence>MNTPPPHSRDPHPNDPLLQRYEEANAHDASRPGATLREAVLAHATSQVTAPAPPGETQRPAANDSLWTWRALGSIAVVGLAGLLVMQFERGTPDEQHAALGTSSQQTDRSVAAARSNTAPPVEAGASEASESAAPGKASGAVPISPPEPTPVTPPVNAEADAERPASLARPASPERAARIEAPDALEPAEMPDAMAPAAGAAPPMGAESVARAAPMASTRPAAPSRGTLNESQQRAKRGVTTGNQVIDPAGLSSDSVQTALPPLHAAAIKGDLEGAQRLMAEGVNINALDSRARTALMLAAMGGQKNLVVALMDAGADATLRDHAGLSAADHALRAGHADWLPLMQPRR</sequence>
<dbReference type="KEGG" id="hyl:LPB072_15875"/>
<dbReference type="InterPro" id="IPR036770">
    <property type="entry name" value="Ankyrin_rpt-contain_sf"/>
</dbReference>
<evidence type="ECO:0000313" key="6">
    <source>
        <dbReference type="EMBL" id="OAD42182.1"/>
    </source>
</evidence>
<feature type="compositionally biased region" description="Pro residues" evidence="4">
    <location>
        <begin position="144"/>
        <end position="154"/>
    </location>
</feature>
<name>A0A167I5Q0_9BURK</name>
<feature type="region of interest" description="Disordered" evidence="4">
    <location>
        <begin position="95"/>
        <end position="178"/>
    </location>
</feature>
<dbReference type="GO" id="GO:0085020">
    <property type="term" value="P:protein K6-linked ubiquitination"/>
    <property type="evidence" value="ECO:0007669"/>
    <property type="project" value="TreeGrafter"/>
</dbReference>
<proteinExistence type="predicted"/>
<evidence type="ECO:0000313" key="8">
    <source>
        <dbReference type="Proteomes" id="UP000185680"/>
    </source>
</evidence>
<dbReference type="PROSITE" id="PS50088">
    <property type="entry name" value="ANK_REPEAT"/>
    <property type="match status" value="2"/>
</dbReference>
<reference evidence="6 7" key="1">
    <citation type="submission" date="2016-02" db="EMBL/GenBank/DDBJ databases">
        <title>Draft genome sequence of Hydrogenophaga sp. LPB0072.</title>
        <authorList>
            <person name="Shin S.-K."/>
            <person name="Yi H."/>
        </authorList>
    </citation>
    <scope>NUCLEOTIDE SEQUENCE [LARGE SCALE GENOMIC DNA]</scope>
    <source>
        <strain evidence="6 7">LPB0072</strain>
    </source>
</reference>
<dbReference type="Proteomes" id="UP000185680">
    <property type="component" value="Chromosome"/>
</dbReference>
<dbReference type="Pfam" id="PF12796">
    <property type="entry name" value="Ank_2"/>
    <property type="match status" value="1"/>
</dbReference>
<dbReference type="PROSITE" id="PS50297">
    <property type="entry name" value="ANK_REP_REGION"/>
    <property type="match status" value="2"/>
</dbReference>
<keyword evidence="7" id="KW-1185">Reference proteome</keyword>
<reference evidence="5 8" key="2">
    <citation type="submission" date="2016-10" db="EMBL/GenBank/DDBJ databases">
        <title>Hydorgenophaga sp. LPB0072 isolated from gastropod.</title>
        <authorList>
            <person name="Kim E."/>
            <person name="Yi H."/>
        </authorList>
    </citation>
    <scope>NUCLEOTIDE SEQUENCE [LARGE SCALE GENOMIC DNA]</scope>
    <source>
        <strain evidence="5 8">LPB0072</strain>
    </source>
</reference>
<keyword evidence="1" id="KW-0677">Repeat</keyword>
<dbReference type="Gene3D" id="1.25.40.20">
    <property type="entry name" value="Ankyrin repeat-containing domain"/>
    <property type="match status" value="1"/>
</dbReference>
<organism evidence="5 8">
    <name type="scientific">Hydrogenophaga crassostreae</name>
    <dbReference type="NCBI Taxonomy" id="1763535"/>
    <lineage>
        <taxon>Bacteria</taxon>
        <taxon>Pseudomonadati</taxon>
        <taxon>Pseudomonadota</taxon>
        <taxon>Betaproteobacteria</taxon>
        <taxon>Burkholderiales</taxon>
        <taxon>Comamonadaceae</taxon>
        <taxon>Hydrogenophaga</taxon>
    </lineage>
</organism>
<protein>
    <submittedName>
        <fullName evidence="5">Uncharacterized protein</fullName>
    </submittedName>
</protein>
<accession>A0A167I5Q0</accession>
<evidence type="ECO:0000256" key="3">
    <source>
        <dbReference type="PROSITE-ProRule" id="PRU00023"/>
    </source>
</evidence>
<feature type="region of interest" description="Disordered" evidence="4">
    <location>
        <begin position="195"/>
        <end position="254"/>
    </location>
</feature>
<dbReference type="EMBL" id="CP017476">
    <property type="protein sequence ID" value="AOW14097.1"/>
    <property type="molecule type" value="Genomic_DNA"/>
</dbReference>
<dbReference type="STRING" id="1763535.LPB072_15875"/>
<evidence type="ECO:0000256" key="2">
    <source>
        <dbReference type="ARBA" id="ARBA00023043"/>
    </source>
</evidence>
<evidence type="ECO:0000256" key="4">
    <source>
        <dbReference type="SAM" id="MobiDB-lite"/>
    </source>
</evidence>
<feature type="repeat" description="ANK" evidence="3">
    <location>
        <begin position="259"/>
        <end position="291"/>
    </location>
</feature>
<dbReference type="AlphaFoldDB" id="A0A167I5Q0"/>
<dbReference type="PANTHER" id="PTHR24171:SF8">
    <property type="entry name" value="BRCA1-ASSOCIATED RING DOMAIN PROTEIN 1"/>
    <property type="match status" value="1"/>
</dbReference>
<feature type="repeat" description="ANK" evidence="3">
    <location>
        <begin position="292"/>
        <end position="324"/>
    </location>
</feature>
<dbReference type="GO" id="GO:0004842">
    <property type="term" value="F:ubiquitin-protein transferase activity"/>
    <property type="evidence" value="ECO:0007669"/>
    <property type="project" value="TreeGrafter"/>
</dbReference>
<feature type="compositionally biased region" description="Low complexity" evidence="4">
    <location>
        <begin position="195"/>
        <end position="208"/>
    </location>
</feature>
<dbReference type="SMART" id="SM00248">
    <property type="entry name" value="ANK"/>
    <property type="match status" value="2"/>
</dbReference>
<dbReference type="Proteomes" id="UP000185657">
    <property type="component" value="Unassembled WGS sequence"/>
</dbReference>
<evidence type="ECO:0000313" key="5">
    <source>
        <dbReference type="EMBL" id="AOW14097.1"/>
    </source>
</evidence>
<dbReference type="EMBL" id="LVWD01000011">
    <property type="protein sequence ID" value="OAD42182.1"/>
    <property type="molecule type" value="Genomic_DNA"/>
</dbReference>
<feature type="compositionally biased region" description="Low complexity" evidence="4">
    <location>
        <begin position="119"/>
        <end position="143"/>
    </location>
</feature>
<evidence type="ECO:0000256" key="1">
    <source>
        <dbReference type="ARBA" id="ARBA00022737"/>
    </source>
</evidence>
<gene>
    <name evidence="5" type="ORF">LPB072_15875</name>
    <name evidence="6" type="ORF">LPB72_09455</name>
</gene>